<dbReference type="SUPFAM" id="SSF50475">
    <property type="entry name" value="FMN-binding split barrel"/>
    <property type="match status" value="1"/>
</dbReference>
<gene>
    <name evidence="2" type="ORF">HGA05_18595</name>
</gene>
<dbReference type="InterPro" id="IPR052019">
    <property type="entry name" value="F420H2_bilvrd_red/Heme_oxyg"/>
</dbReference>
<dbReference type="GO" id="GO:0016627">
    <property type="term" value="F:oxidoreductase activity, acting on the CH-CH group of donors"/>
    <property type="evidence" value="ECO:0007669"/>
    <property type="project" value="TreeGrafter"/>
</dbReference>
<dbReference type="PANTHER" id="PTHR35176">
    <property type="entry name" value="HEME OXYGENASE HI_0854-RELATED"/>
    <property type="match status" value="1"/>
</dbReference>
<dbReference type="PANTHER" id="PTHR35176:SF6">
    <property type="entry name" value="HEME OXYGENASE HI_0854-RELATED"/>
    <property type="match status" value="1"/>
</dbReference>
<evidence type="ECO:0000313" key="3">
    <source>
        <dbReference type="Proteomes" id="UP000563898"/>
    </source>
</evidence>
<organism evidence="2 3">
    <name type="scientific">Gordonia polyisoprenivorans</name>
    <dbReference type="NCBI Taxonomy" id="84595"/>
    <lineage>
        <taxon>Bacteria</taxon>
        <taxon>Bacillati</taxon>
        <taxon>Actinomycetota</taxon>
        <taxon>Actinomycetes</taxon>
        <taxon>Mycobacteriales</taxon>
        <taxon>Gordoniaceae</taxon>
        <taxon>Gordonia</taxon>
    </lineage>
</organism>
<comment type="caution">
    <text evidence="2">The sequence shown here is derived from an EMBL/GenBank/DDBJ whole genome shotgun (WGS) entry which is preliminary data.</text>
</comment>
<reference evidence="2 3" key="1">
    <citation type="submission" date="2020-04" db="EMBL/GenBank/DDBJ databases">
        <title>MicrobeNet Type strains.</title>
        <authorList>
            <person name="Nicholson A.C."/>
        </authorList>
    </citation>
    <scope>NUCLEOTIDE SEQUENCE [LARGE SCALE GENOMIC DNA]</scope>
    <source>
        <strain evidence="2 3">ATCC BAA-14</strain>
    </source>
</reference>
<name>A0A846WPL5_9ACTN</name>
<dbReference type="Proteomes" id="UP000563898">
    <property type="component" value="Unassembled WGS sequence"/>
</dbReference>
<evidence type="ECO:0000313" key="2">
    <source>
        <dbReference type="EMBL" id="NKY03584.1"/>
    </source>
</evidence>
<dbReference type="RefSeq" id="WP_006371487.1">
    <property type="nucleotide sequence ID" value="NZ_CP073075.1"/>
</dbReference>
<dbReference type="AlphaFoldDB" id="A0A846WPL5"/>
<dbReference type="EMBL" id="JAAXPC010000011">
    <property type="protein sequence ID" value="NKY03584.1"/>
    <property type="molecule type" value="Genomic_DNA"/>
</dbReference>
<dbReference type="InterPro" id="IPR012349">
    <property type="entry name" value="Split_barrel_FMN-bd"/>
</dbReference>
<sequence length="141" mass="15363">MALSIEERQAFLAEPHIGALSIEAGADRAPLVVPIWYQYTPGGDLWFLTGADSRKMRLLDTAGRCSLMVERLDPSIRYVAVSGPVIDTAPGTRADLVEMAARYLPAEKVDGYVEFAAAEHGTQTRVTVRTDQWVSADLGNV</sequence>
<accession>A0A846WPL5</accession>
<evidence type="ECO:0000256" key="1">
    <source>
        <dbReference type="ARBA" id="ARBA00023002"/>
    </source>
</evidence>
<dbReference type="GO" id="GO:0005829">
    <property type="term" value="C:cytosol"/>
    <property type="evidence" value="ECO:0007669"/>
    <property type="project" value="TreeGrafter"/>
</dbReference>
<dbReference type="GO" id="GO:0070967">
    <property type="term" value="F:coenzyme F420 binding"/>
    <property type="evidence" value="ECO:0007669"/>
    <property type="project" value="TreeGrafter"/>
</dbReference>
<dbReference type="Gene3D" id="2.30.110.10">
    <property type="entry name" value="Electron Transport, Fmn-binding Protein, Chain A"/>
    <property type="match status" value="1"/>
</dbReference>
<keyword evidence="1" id="KW-0560">Oxidoreductase</keyword>
<protein>
    <submittedName>
        <fullName evidence="2">Pyridoxamine 5'-phosphate oxidase family protein</fullName>
    </submittedName>
</protein>
<proteinExistence type="predicted"/>